<feature type="transmembrane region" description="Helical" evidence="2">
    <location>
        <begin position="237"/>
        <end position="257"/>
    </location>
</feature>
<dbReference type="InterPro" id="IPR006012">
    <property type="entry name" value="Syntaxin/epimorphin_CS"/>
</dbReference>
<dbReference type="GO" id="GO:0005484">
    <property type="term" value="F:SNAP receptor activity"/>
    <property type="evidence" value="ECO:0007669"/>
    <property type="project" value="InterPro"/>
</dbReference>
<dbReference type="InterPro" id="IPR010989">
    <property type="entry name" value="SNARE"/>
</dbReference>
<evidence type="ECO:0000313" key="4">
    <source>
        <dbReference type="EMBL" id="GMM53146.1"/>
    </source>
</evidence>
<dbReference type="Pfam" id="PF05739">
    <property type="entry name" value="SNARE"/>
    <property type="match status" value="1"/>
</dbReference>
<dbReference type="GO" id="GO:0006886">
    <property type="term" value="P:intracellular protein transport"/>
    <property type="evidence" value="ECO:0007669"/>
    <property type="project" value="InterPro"/>
</dbReference>
<evidence type="ECO:0000313" key="5">
    <source>
        <dbReference type="Proteomes" id="UP001362899"/>
    </source>
</evidence>
<comment type="caution">
    <text evidence="4">The sequence shown here is derived from an EMBL/GenBank/DDBJ whole genome shotgun (WGS) entry which is preliminary data.</text>
</comment>
<dbReference type="GO" id="GO:0048278">
    <property type="term" value="P:vesicle docking"/>
    <property type="evidence" value="ECO:0007669"/>
    <property type="project" value="TreeGrafter"/>
</dbReference>
<keyword evidence="2" id="KW-0812">Transmembrane</keyword>
<dbReference type="InterPro" id="IPR000727">
    <property type="entry name" value="T_SNARE_dom"/>
</dbReference>
<dbReference type="AlphaFoldDB" id="A0AAV5RNQ9"/>
<dbReference type="PROSITE" id="PS50192">
    <property type="entry name" value="T_SNARE"/>
    <property type="match status" value="1"/>
</dbReference>
<dbReference type="SMART" id="SM00397">
    <property type="entry name" value="t_SNARE"/>
    <property type="match status" value="1"/>
</dbReference>
<protein>
    <submittedName>
        <fullName evidence="4">SNAP receptor</fullName>
    </submittedName>
</protein>
<dbReference type="GO" id="GO:0000149">
    <property type="term" value="F:SNARE binding"/>
    <property type="evidence" value="ECO:0007669"/>
    <property type="project" value="TreeGrafter"/>
</dbReference>
<dbReference type="PANTHER" id="PTHR19957:SF418">
    <property type="entry name" value="SNAP RECEPTOR"/>
    <property type="match status" value="1"/>
</dbReference>
<dbReference type="CDD" id="cd15840">
    <property type="entry name" value="SNARE_Qa"/>
    <property type="match status" value="1"/>
</dbReference>
<organism evidence="4 5">
    <name type="scientific">Starmerella bacillaris</name>
    <name type="common">Yeast</name>
    <name type="synonym">Candida zemplinina</name>
    <dbReference type="NCBI Taxonomy" id="1247836"/>
    <lineage>
        <taxon>Eukaryota</taxon>
        <taxon>Fungi</taxon>
        <taxon>Dikarya</taxon>
        <taxon>Ascomycota</taxon>
        <taxon>Saccharomycotina</taxon>
        <taxon>Dipodascomycetes</taxon>
        <taxon>Dipodascales</taxon>
        <taxon>Trichomonascaceae</taxon>
        <taxon>Starmerella</taxon>
    </lineage>
</organism>
<dbReference type="Proteomes" id="UP001362899">
    <property type="component" value="Unassembled WGS sequence"/>
</dbReference>
<keyword evidence="2" id="KW-1133">Transmembrane helix</keyword>
<evidence type="ECO:0000259" key="3">
    <source>
        <dbReference type="PROSITE" id="PS50192"/>
    </source>
</evidence>
<dbReference type="GO" id="GO:0006906">
    <property type="term" value="P:vesicle fusion"/>
    <property type="evidence" value="ECO:0007669"/>
    <property type="project" value="TreeGrafter"/>
</dbReference>
<dbReference type="GO" id="GO:0031201">
    <property type="term" value="C:SNARE complex"/>
    <property type="evidence" value="ECO:0007669"/>
    <property type="project" value="TreeGrafter"/>
</dbReference>
<dbReference type="SUPFAM" id="SSF47661">
    <property type="entry name" value="t-snare proteins"/>
    <property type="match status" value="1"/>
</dbReference>
<reference evidence="4 5" key="1">
    <citation type="journal article" date="2023" name="Elife">
        <title>Identification of key yeast species and microbe-microbe interactions impacting larval growth of Drosophila in the wild.</title>
        <authorList>
            <person name="Mure A."/>
            <person name="Sugiura Y."/>
            <person name="Maeda R."/>
            <person name="Honda K."/>
            <person name="Sakurai N."/>
            <person name="Takahashi Y."/>
            <person name="Watada M."/>
            <person name="Katoh T."/>
            <person name="Gotoh A."/>
            <person name="Gotoh Y."/>
            <person name="Taniguchi I."/>
            <person name="Nakamura K."/>
            <person name="Hayashi T."/>
            <person name="Katayama T."/>
            <person name="Uemura T."/>
            <person name="Hattori Y."/>
        </authorList>
    </citation>
    <scope>NUCLEOTIDE SEQUENCE [LARGE SCALE GENOMIC DNA]</scope>
    <source>
        <strain evidence="4 5">SB-73</strain>
    </source>
</reference>
<accession>A0AAV5RNQ9</accession>
<keyword evidence="2" id="KW-0472">Membrane</keyword>
<dbReference type="PANTHER" id="PTHR19957">
    <property type="entry name" value="SYNTAXIN"/>
    <property type="match status" value="1"/>
</dbReference>
<comment type="similarity">
    <text evidence="1">Belongs to the syntaxin family.</text>
</comment>
<keyword evidence="5" id="KW-1185">Reference proteome</keyword>
<dbReference type="EMBL" id="BTGC01000008">
    <property type="protein sequence ID" value="GMM53146.1"/>
    <property type="molecule type" value="Genomic_DNA"/>
</dbReference>
<dbReference type="InterPro" id="IPR045242">
    <property type="entry name" value="Syntaxin"/>
</dbReference>
<evidence type="ECO:0000256" key="1">
    <source>
        <dbReference type="ARBA" id="ARBA00009063"/>
    </source>
</evidence>
<dbReference type="GO" id="GO:0006896">
    <property type="term" value="P:Golgi to vacuole transport"/>
    <property type="evidence" value="ECO:0007669"/>
    <property type="project" value="TreeGrafter"/>
</dbReference>
<feature type="domain" description="T-SNARE coiled-coil homology" evidence="3">
    <location>
        <begin position="165"/>
        <end position="227"/>
    </location>
</feature>
<sequence>MDPESQSFVYSVQKASDSLYDLGSQIRKVEKLLNRNNMPALAKGVSSLGAQAVSASKAVHTVNSWESTVLNPSERAQQIEMTNQLEQLLSRVKEYQQTVAHKITAQKQIEEENIAKQRTTSQTVDENTPLIYTASADGTQQAQAQTQIQQQVLDVLDQAEIDLHSALVEDRDNEIQEIQRGTREINSIFQDLGMLIAEQGHQIDSIEDNVTNLAAQTNNASTQLTRAYNYQKSRGKWTCILLSVLLIITILVALNVLS</sequence>
<keyword evidence="4" id="KW-0675">Receptor</keyword>
<name>A0AAV5RNQ9_STABA</name>
<dbReference type="Gene3D" id="1.20.5.110">
    <property type="match status" value="1"/>
</dbReference>
<evidence type="ECO:0000256" key="2">
    <source>
        <dbReference type="SAM" id="Phobius"/>
    </source>
</evidence>
<gene>
    <name evidence="4" type="ORF">DASB73_041090</name>
</gene>
<dbReference type="GO" id="GO:0012505">
    <property type="term" value="C:endomembrane system"/>
    <property type="evidence" value="ECO:0007669"/>
    <property type="project" value="TreeGrafter"/>
</dbReference>
<dbReference type="PROSITE" id="PS00914">
    <property type="entry name" value="SYNTAXIN"/>
    <property type="match status" value="1"/>
</dbReference>
<proteinExistence type="inferred from homology"/>